<dbReference type="eggNOG" id="ENOG502S19I">
    <property type="taxonomic scope" value="Eukaryota"/>
</dbReference>
<dbReference type="PANTHER" id="PTHR22742">
    <property type="entry name" value="EXPANSION, ISOFORM A-RELATED"/>
    <property type="match status" value="1"/>
</dbReference>
<keyword evidence="6" id="KW-1185">Reference proteome</keyword>
<dbReference type="InterPro" id="IPR008984">
    <property type="entry name" value="SMAD_FHA_dom_sf"/>
</dbReference>
<dbReference type="SUPFAM" id="SSF49879">
    <property type="entry name" value="SMAD/FHA domain"/>
    <property type="match status" value="1"/>
</dbReference>
<dbReference type="Proteomes" id="UP000582659">
    <property type="component" value="Unassembled WGS sequence"/>
</dbReference>
<evidence type="ECO:0000313" key="5">
    <source>
        <dbReference type="Proteomes" id="UP000095284"/>
    </source>
</evidence>
<feature type="domain" description="MH2" evidence="3">
    <location>
        <begin position="48"/>
        <end position="245"/>
    </location>
</feature>
<gene>
    <name evidence="4" type="ORF">BXYJ_LOCUS14703</name>
</gene>
<feature type="transmembrane region" description="Helical" evidence="2">
    <location>
        <begin position="708"/>
        <end position="728"/>
    </location>
</feature>
<evidence type="ECO:0000256" key="1">
    <source>
        <dbReference type="SAM" id="MobiDB-lite"/>
    </source>
</evidence>
<keyword evidence="2" id="KW-1133">Transmembrane helix</keyword>
<dbReference type="InterPro" id="IPR001132">
    <property type="entry name" value="SMAD_dom_Dwarfin-type"/>
</dbReference>
<feature type="transmembrane region" description="Helical" evidence="2">
    <location>
        <begin position="680"/>
        <end position="702"/>
    </location>
</feature>
<feature type="region of interest" description="Disordered" evidence="1">
    <location>
        <begin position="311"/>
        <end position="349"/>
    </location>
</feature>
<dbReference type="PANTHER" id="PTHR22742:SF2">
    <property type="entry name" value="EXPANSION, ISOFORM A-RELATED"/>
    <property type="match status" value="1"/>
</dbReference>
<feature type="transmembrane region" description="Helical" evidence="2">
    <location>
        <begin position="735"/>
        <end position="758"/>
    </location>
</feature>
<feature type="transmembrane region" description="Helical" evidence="2">
    <location>
        <begin position="789"/>
        <end position="818"/>
    </location>
</feature>
<reference evidence="4" key="2">
    <citation type="submission" date="2020-09" db="EMBL/GenBank/DDBJ databases">
        <authorList>
            <person name="Kikuchi T."/>
        </authorList>
    </citation>
    <scope>NUCLEOTIDE SEQUENCE</scope>
    <source>
        <strain evidence="4">Ka4C1</strain>
    </source>
</reference>
<dbReference type="Proteomes" id="UP000095284">
    <property type="component" value="Unplaced"/>
</dbReference>
<dbReference type="GO" id="GO:0006355">
    <property type="term" value="P:regulation of DNA-templated transcription"/>
    <property type="evidence" value="ECO:0007669"/>
    <property type="project" value="InterPro"/>
</dbReference>
<protein>
    <submittedName>
        <fullName evidence="4">(pine wood nematode) hypothetical protein</fullName>
    </submittedName>
    <submittedName>
        <fullName evidence="7">MH2 domain-containing protein</fullName>
    </submittedName>
</protein>
<dbReference type="Pfam" id="PF03166">
    <property type="entry name" value="MH2"/>
    <property type="match status" value="1"/>
</dbReference>
<dbReference type="GO" id="GO:0050793">
    <property type="term" value="P:regulation of developmental process"/>
    <property type="evidence" value="ECO:0007669"/>
    <property type="project" value="UniProtKB-ARBA"/>
</dbReference>
<dbReference type="Proteomes" id="UP000659654">
    <property type="component" value="Unassembled WGS sequence"/>
</dbReference>
<dbReference type="EMBL" id="CAJFDI010000006">
    <property type="protein sequence ID" value="CAD5234612.1"/>
    <property type="molecule type" value="Genomic_DNA"/>
</dbReference>
<evidence type="ECO:0000313" key="7">
    <source>
        <dbReference type="WBParaSite" id="BXY_1167800.1"/>
    </source>
</evidence>
<sequence>MQRRRANHLNKANAYYEDVWTDVNSFILDNVNEVLVRLQDGSLDDDIWGKIILMEKGRRIAKAYLRQPTLIVDGGDEEFDGKTLGFNYFHSSHSDHQIEEFREKIGDGVVIKMDNGNLKAMAGGSTPVIVQGLRDVMGKGNCVSESLMRSNGKLPCRSGDYNSKENNIVKIFDAKKFERFVKTIKLESEMDKQTLLGRSCVRIALVKDGHEMTKTPIWFMIINIIAVDMIKDRILEDISIPKSLPLLQPNLASPDLTQLLISAMQRQQLSQLASSSSIDLLQLASLAGSLANSNTQTPVILSKKNKRIQRSLCRKESEDSDQSDVEDSSGTSSEPSEKESCCSSSISSDGSALKSRMVLEKLHISEPKSSRPRLDTVLKLYDEQKSASVTSGYSSPQENFDMGSWSSAKTKSETFEENREFEEKHKHRPTSVADKDYSIYNWTNGAMFKGPNPGFNPIPYNFSVAFPTNRSPYPNASSFHSTPVHYPTNCVGHPKLPTSSNYLPPQLTNPTSRTITAAMRSQGDSEDSTSNKSMWLPLTGNRNKRKSLGLREKDKNNDLPPGFSTNRTRESVSPSLDYCRVCQGAGNCRCHRSQLHKVHRTFRPPSKGKVGLIGRLRRSGSIAGYMIPSLPWEQSSCSWRPVTELRGKADMVVSSGGHHLDQSNYLFFCNLIHAVTISKFLDVLIFVSIISTTFISTSHFNITTTPPVFILGTIVLIIVLSHFFGIFLDSHNFMYPMVFLTGVLMVFAMVILLIYVFLGSATDILKKMHEEQWLRTIYLEYNLDINDYAIIKILCFIILIGIMLFVAATTFVYIIFYLSFDWIRLKNNSNKQPENTTLLDSKLMYKLI</sequence>
<evidence type="ECO:0000313" key="4">
    <source>
        <dbReference type="EMBL" id="CAD5234612.1"/>
    </source>
</evidence>
<dbReference type="OrthoDB" id="5973987at2759"/>
<dbReference type="Gene3D" id="2.60.200.10">
    <property type="match status" value="1"/>
</dbReference>
<dbReference type="InterPro" id="IPR017855">
    <property type="entry name" value="SMAD-like_dom_sf"/>
</dbReference>
<feature type="region of interest" description="Disordered" evidence="1">
    <location>
        <begin position="517"/>
        <end position="569"/>
    </location>
</feature>
<dbReference type="AlphaFoldDB" id="A0A1I7SF66"/>
<dbReference type="GO" id="GO:0009791">
    <property type="term" value="P:post-embryonic development"/>
    <property type="evidence" value="ECO:0007669"/>
    <property type="project" value="UniProtKB-ARBA"/>
</dbReference>
<evidence type="ECO:0000259" key="3">
    <source>
        <dbReference type="PROSITE" id="PS51076"/>
    </source>
</evidence>
<dbReference type="SMART" id="SM00524">
    <property type="entry name" value="DWB"/>
    <property type="match status" value="1"/>
</dbReference>
<proteinExistence type="predicted"/>
<dbReference type="EMBL" id="CAJFCV020000006">
    <property type="protein sequence ID" value="CAG9130504.1"/>
    <property type="molecule type" value="Genomic_DNA"/>
</dbReference>
<reference evidence="7" key="1">
    <citation type="submission" date="2016-11" db="UniProtKB">
        <authorList>
            <consortium name="WormBaseParasite"/>
        </authorList>
    </citation>
    <scope>IDENTIFICATION</scope>
</reference>
<dbReference type="SMR" id="A0A1I7SF66"/>
<dbReference type="WBParaSite" id="BXY_1167800.1">
    <property type="protein sequence ID" value="BXY_1167800.1"/>
    <property type="gene ID" value="BXY_1167800"/>
</dbReference>
<dbReference type="GO" id="GO:0051239">
    <property type="term" value="P:regulation of multicellular organismal process"/>
    <property type="evidence" value="ECO:0007669"/>
    <property type="project" value="UniProtKB-ARBA"/>
</dbReference>
<keyword evidence="2" id="KW-0812">Transmembrane</keyword>
<feature type="compositionally biased region" description="Acidic residues" evidence="1">
    <location>
        <begin position="318"/>
        <end position="327"/>
    </location>
</feature>
<evidence type="ECO:0000313" key="6">
    <source>
        <dbReference type="Proteomes" id="UP000659654"/>
    </source>
</evidence>
<accession>A0A1I7SF66</accession>
<organism evidence="5 7">
    <name type="scientific">Bursaphelenchus xylophilus</name>
    <name type="common">Pinewood nematode worm</name>
    <name type="synonym">Aphelenchoides xylophilus</name>
    <dbReference type="NCBI Taxonomy" id="6326"/>
    <lineage>
        <taxon>Eukaryota</taxon>
        <taxon>Metazoa</taxon>
        <taxon>Ecdysozoa</taxon>
        <taxon>Nematoda</taxon>
        <taxon>Chromadorea</taxon>
        <taxon>Rhabditida</taxon>
        <taxon>Tylenchina</taxon>
        <taxon>Tylenchomorpha</taxon>
        <taxon>Aphelenchoidea</taxon>
        <taxon>Aphelenchoididae</taxon>
        <taxon>Bursaphelenchus</taxon>
    </lineage>
</organism>
<keyword evidence="2" id="KW-0472">Membrane</keyword>
<dbReference type="PROSITE" id="PS51076">
    <property type="entry name" value="MH2"/>
    <property type="match status" value="1"/>
</dbReference>
<evidence type="ECO:0000256" key="2">
    <source>
        <dbReference type="SAM" id="Phobius"/>
    </source>
</evidence>
<feature type="region of interest" description="Disordered" evidence="1">
    <location>
        <begin position="386"/>
        <end position="407"/>
    </location>
</feature>
<name>A0A1I7SF66_BURXY</name>